<gene>
    <name evidence="4" type="ORF">EP47_08530</name>
</gene>
<reference evidence="4 5" key="1">
    <citation type="submission" date="2014-05" db="EMBL/GenBank/DDBJ databases">
        <authorList>
            <person name="Rizzardi K."/>
            <person name="Winiecka-Krusnell J."/>
            <person name="Ramliden M."/>
            <person name="Alm E."/>
            <person name="Andersson S."/>
            <person name="Byfors S."/>
        </authorList>
    </citation>
    <scope>NUCLEOTIDE SEQUENCE [LARGE SCALE GENOMIC DNA]</scope>
    <source>
        <strain evidence="4 5">LEGN</strain>
    </source>
</reference>
<dbReference type="GO" id="GO:0016706">
    <property type="term" value="F:2-oxoglutarate-dependent dioxygenase activity"/>
    <property type="evidence" value="ECO:0007669"/>
    <property type="project" value="UniProtKB-ARBA"/>
</dbReference>
<comment type="caution">
    <text evidence="4">The sequence shown here is derived from an EMBL/GenBank/DDBJ whole genome shotgun (WGS) entry which is preliminary data.</text>
</comment>
<accession>A0A0A2ST77</accession>
<proteinExistence type="predicted"/>
<name>A0A0A2ST77_9GAMM</name>
<dbReference type="STRING" id="1498499.EP47_08530"/>
<organism evidence="4 5">
    <name type="scientific">Legionella norrlandica</name>
    <dbReference type="NCBI Taxonomy" id="1498499"/>
    <lineage>
        <taxon>Bacteria</taxon>
        <taxon>Pseudomonadati</taxon>
        <taxon>Pseudomonadota</taxon>
        <taxon>Gammaproteobacteria</taxon>
        <taxon>Legionellales</taxon>
        <taxon>Legionellaceae</taxon>
        <taxon>Legionella</taxon>
    </lineage>
</organism>
<feature type="domain" description="TauD/TfdA-like" evidence="3">
    <location>
        <begin position="35"/>
        <end position="341"/>
    </location>
</feature>
<dbReference type="Gene3D" id="3.60.130.10">
    <property type="entry name" value="Clavaminate synthase-like"/>
    <property type="match status" value="1"/>
</dbReference>
<dbReference type="SUPFAM" id="SSF51197">
    <property type="entry name" value="Clavaminate synthase-like"/>
    <property type="match status" value="1"/>
</dbReference>
<evidence type="ECO:0000313" key="5">
    <source>
        <dbReference type="Proteomes" id="UP000054422"/>
    </source>
</evidence>
<dbReference type="EMBL" id="JNCF01000007">
    <property type="protein sequence ID" value="KGP63942.1"/>
    <property type="molecule type" value="Genomic_DNA"/>
</dbReference>
<dbReference type="InterPro" id="IPR050411">
    <property type="entry name" value="AlphaKG_dependent_hydroxylases"/>
</dbReference>
<dbReference type="Pfam" id="PF02668">
    <property type="entry name" value="TauD"/>
    <property type="match status" value="1"/>
</dbReference>
<evidence type="ECO:0000259" key="3">
    <source>
        <dbReference type="Pfam" id="PF02668"/>
    </source>
</evidence>
<keyword evidence="2" id="KW-0560">Oxidoreductase</keyword>
<keyword evidence="5" id="KW-1185">Reference proteome</keyword>
<evidence type="ECO:0000313" key="4">
    <source>
        <dbReference type="EMBL" id="KGP63942.1"/>
    </source>
</evidence>
<protein>
    <submittedName>
        <fullName evidence="4">Regulatory protein</fullName>
    </submittedName>
</protein>
<sequence>MNLNFNTAPGMNVPMVIASPDNLKVSSTPLLNIISEYHDEIIKMLNKHGAIIFRGFACQDEVYFSKAIELCALGKRCSTSDYDLPRTVLGNEIYTSSDLPAHIPLPLHHEKPRSKNPPNHIYFCCVTPPQEGGGTIFANAEKIWADIPQSIQDKMAQYGVLYKQFFHGQSIRYHLLKKILGNHCARSWSEYFDTEDKIQIEQNLIKKQVKWKWINHSNDLIILNNLPGALKHPLTNKTVWFNSSAYLNYYSNLNYGELKNLRSFKYWASRYLILRDMLPLVCHYGHGQAFSSKEISEINQVIQHHTCVFHWQKGDFMIVDNFTFMHGKQPHIGDRLLYSCMTAY</sequence>
<dbReference type="InterPro" id="IPR042098">
    <property type="entry name" value="TauD-like_sf"/>
</dbReference>
<dbReference type="Proteomes" id="UP000054422">
    <property type="component" value="Unassembled WGS sequence"/>
</dbReference>
<evidence type="ECO:0000256" key="2">
    <source>
        <dbReference type="ARBA" id="ARBA00023002"/>
    </source>
</evidence>
<dbReference type="OrthoDB" id="9769888at2"/>
<evidence type="ECO:0000256" key="1">
    <source>
        <dbReference type="ARBA" id="ARBA00001954"/>
    </source>
</evidence>
<dbReference type="PANTHER" id="PTHR10696:SF21">
    <property type="entry name" value="TAUD_TFDA-LIKE DOMAIN-CONTAINING PROTEIN"/>
    <property type="match status" value="1"/>
</dbReference>
<dbReference type="InterPro" id="IPR003819">
    <property type="entry name" value="TauD/TfdA-like"/>
</dbReference>
<dbReference type="RefSeq" id="WP_035887503.1">
    <property type="nucleotide sequence ID" value="NZ_JNCF01000007.1"/>
</dbReference>
<dbReference type="PANTHER" id="PTHR10696">
    <property type="entry name" value="GAMMA-BUTYROBETAINE HYDROXYLASE-RELATED"/>
    <property type="match status" value="1"/>
</dbReference>
<dbReference type="AlphaFoldDB" id="A0A0A2ST77"/>
<comment type="cofactor">
    <cofactor evidence="1">
        <name>Fe(2+)</name>
        <dbReference type="ChEBI" id="CHEBI:29033"/>
    </cofactor>
</comment>